<accession>A0A4U0VA20</accession>
<evidence type="ECO:0000256" key="1">
    <source>
        <dbReference type="SAM" id="MobiDB-lite"/>
    </source>
</evidence>
<dbReference type="OrthoDB" id="2126185at2759"/>
<evidence type="ECO:0000313" key="2">
    <source>
        <dbReference type="EMBL" id="TKA45704.1"/>
    </source>
</evidence>
<keyword evidence="3" id="KW-1185">Reference proteome</keyword>
<sequence length="91" mass="9505">GSPTKRRSTRLRNLTDSFPKASEEDDERAEWLPGSGKVARTLRNNMPSSADLEITPDVVEGAEAAGLTLGLFVFGGLGLASAGVFGADGIQ</sequence>
<dbReference type="EMBL" id="NAJQ01002291">
    <property type="protein sequence ID" value="TKA45704.1"/>
    <property type="molecule type" value="Genomic_DNA"/>
</dbReference>
<feature type="compositionally biased region" description="Basic residues" evidence="1">
    <location>
        <begin position="1"/>
        <end position="10"/>
    </location>
</feature>
<name>A0A4U0VA20_9PEZI</name>
<dbReference type="AlphaFoldDB" id="A0A4U0VA20"/>
<gene>
    <name evidence="2" type="ORF">B0A55_13412</name>
</gene>
<comment type="caution">
    <text evidence="2">The sequence shown here is derived from an EMBL/GenBank/DDBJ whole genome shotgun (WGS) entry which is preliminary data.</text>
</comment>
<organism evidence="2 3">
    <name type="scientific">Friedmanniomyces simplex</name>
    <dbReference type="NCBI Taxonomy" id="329884"/>
    <lineage>
        <taxon>Eukaryota</taxon>
        <taxon>Fungi</taxon>
        <taxon>Dikarya</taxon>
        <taxon>Ascomycota</taxon>
        <taxon>Pezizomycotina</taxon>
        <taxon>Dothideomycetes</taxon>
        <taxon>Dothideomycetidae</taxon>
        <taxon>Mycosphaerellales</taxon>
        <taxon>Teratosphaeriaceae</taxon>
        <taxon>Friedmanniomyces</taxon>
    </lineage>
</organism>
<feature type="non-terminal residue" evidence="2">
    <location>
        <position position="1"/>
    </location>
</feature>
<dbReference type="Proteomes" id="UP000309340">
    <property type="component" value="Unassembled WGS sequence"/>
</dbReference>
<proteinExistence type="predicted"/>
<reference evidence="2 3" key="1">
    <citation type="submission" date="2017-03" db="EMBL/GenBank/DDBJ databases">
        <title>Genomes of endolithic fungi from Antarctica.</title>
        <authorList>
            <person name="Coleine C."/>
            <person name="Masonjones S."/>
            <person name="Stajich J.E."/>
        </authorList>
    </citation>
    <scope>NUCLEOTIDE SEQUENCE [LARGE SCALE GENOMIC DNA]</scope>
    <source>
        <strain evidence="2 3">CCFEE 5184</strain>
    </source>
</reference>
<protein>
    <submittedName>
        <fullName evidence="2">Uncharacterized protein</fullName>
    </submittedName>
</protein>
<evidence type="ECO:0000313" key="3">
    <source>
        <dbReference type="Proteomes" id="UP000309340"/>
    </source>
</evidence>
<feature type="region of interest" description="Disordered" evidence="1">
    <location>
        <begin position="1"/>
        <end position="32"/>
    </location>
</feature>